<dbReference type="GO" id="GO:0005829">
    <property type="term" value="C:cytosol"/>
    <property type="evidence" value="ECO:0007669"/>
    <property type="project" value="TreeGrafter"/>
</dbReference>
<protein>
    <submittedName>
        <fullName evidence="2">RidA family protein</fullName>
    </submittedName>
</protein>
<dbReference type="PANTHER" id="PTHR11803">
    <property type="entry name" value="2-IMINOBUTANOATE/2-IMINOPROPANOATE DEAMINASE RIDA"/>
    <property type="match status" value="1"/>
</dbReference>
<dbReference type="FunFam" id="3.30.1330.40:FF:000001">
    <property type="entry name" value="L-PSP family endoribonuclease"/>
    <property type="match status" value="1"/>
</dbReference>
<dbReference type="PANTHER" id="PTHR11803:SF39">
    <property type="entry name" value="2-IMINOBUTANOATE_2-IMINOPROPANOATE DEAMINASE"/>
    <property type="match status" value="1"/>
</dbReference>
<dbReference type="SUPFAM" id="SSF55298">
    <property type="entry name" value="YjgF-like"/>
    <property type="match status" value="1"/>
</dbReference>
<organism evidence="2 3">
    <name type="scientific">Clostridium tetanomorphum</name>
    <dbReference type="NCBI Taxonomy" id="1553"/>
    <lineage>
        <taxon>Bacteria</taxon>
        <taxon>Bacillati</taxon>
        <taxon>Bacillota</taxon>
        <taxon>Clostridia</taxon>
        <taxon>Eubacteriales</taxon>
        <taxon>Clostridiaceae</taxon>
        <taxon>Clostridium</taxon>
    </lineage>
</organism>
<dbReference type="GO" id="GO:0019239">
    <property type="term" value="F:deaminase activity"/>
    <property type="evidence" value="ECO:0007669"/>
    <property type="project" value="TreeGrafter"/>
</dbReference>
<dbReference type="InterPro" id="IPR006056">
    <property type="entry name" value="RidA"/>
</dbReference>
<evidence type="ECO:0000313" key="3">
    <source>
        <dbReference type="Proteomes" id="UP000563151"/>
    </source>
</evidence>
<keyword evidence="3" id="KW-1185">Reference proteome</keyword>
<comment type="similarity">
    <text evidence="1">Belongs to the RutC family.</text>
</comment>
<dbReference type="InterPro" id="IPR006175">
    <property type="entry name" value="YjgF/YER057c/UK114"/>
</dbReference>
<dbReference type="EMBL" id="JAAZWO010000041">
    <property type="protein sequence ID" value="MBC2399940.1"/>
    <property type="molecule type" value="Genomic_DNA"/>
</dbReference>
<dbReference type="Gene3D" id="3.30.1330.40">
    <property type="entry name" value="RutC-like"/>
    <property type="match status" value="1"/>
</dbReference>
<sequence>MKKSVSTKKAPVAIGPYSQGIKCGNLVFISGQLPVDPNTGEIPEGIECQTEQSIKNIIEILKEEGLDLSNVIKTTVFLKDLGNFTKVNEIYGKYFNEPYPARSCIEIAKLPKDAGIEIEVIATDN</sequence>
<evidence type="ECO:0000256" key="1">
    <source>
        <dbReference type="ARBA" id="ARBA00010552"/>
    </source>
</evidence>
<dbReference type="CDD" id="cd00448">
    <property type="entry name" value="YjgF_YER057c_UK114_family"/>
    <property type="match status" value="1"/>
</dbReference>
<dbReference type="PROSITE" id="PS01094">
    <property type="entry name" value="UPF0076"/>
    <property type="match status" value="1"/>
</dbReference>
<reference evidence="2 3" key="1">
    <citation type="submission" date="2020-04" db="EMBL/GenBank/DDBJ databases">
        <title>Genomic insights into acetone-butanol-ethanol (ABE) fermentation by sequencing solventogenic clostridia strains.</title>
        <authorList>
            <person name="Brown S."/>
        </authorList>
    </citation>
    <scope>NUCLEOTIDE SEQUENCE [LARGE SCALE GENOMIC DNA]</scope>
    <source>
        <strain evidence="2 3">DJ011</strain>
    </source>
</reference>
<dbReference type="Proteomes" id="UP000563151">
    <property type="component" value="Unassembled WGS sequence"/>
</dbReference>
<evidence type="ECO:0000313" key="2">
    <source>
        <dbReference type="EMBL" id="MBC2399940.1"/>
    </source>
</evidence>
<dbReference type="NCBIfam" id="TIGR00004">
    <property type="entry name" value="Rid family detoxifying hydrolase"/>
    <property type="match status" value="1"/>
</dbReference>
<gene>
    <name evidence="2" type="ORF">HGG79_19550</name>
</gene>
<dbReference type="AlphaFoldDB" id="A0A923J3C2"/>
<name>A0A923J3C2_CLOTT</name>
<comment type="caution">
    <text evidence="2">The sequence shown here is derived from an EMBL/GenBank/DDBJ whole genome shotgun (WGS) entry which is preliminary data.</text>
</comment>
<dbReference type="InterPro" id="IPR019897">
    <property type="entry name" value="RidA_CS"/>
</dbReference>
<dbReference type="InterPro" id="IPR035959">
    <property type="entry name" value="RutC-like_sf"/>
</dbReference>
<accession>A0A923J3C2</accession>
<proteinExistence type="inferred from homology"/>
<dbReference type="Pfam" id="PF01042">
    <property type="entry name" value="Ribonuc_L-PSP"/>
    <property type="match status" value="1"/>
</dbReference>